<dbReference type="EMBL" id="LWID01000001">
    <property type="protein sequence ID" value="MDG6894060.1"/>
    <property type="molecule type" value="Genomic_DNA"/>
</dbReference>
<name>A0A9X4PEV6_9PAST</name>
<dbReference type="RefSeq" id="WP_279571564.1">
    <property type="nucleotide sequence ID" value="NZ_LWID01000001.1"/>
</dbReference>
<comment type="caution">
    <text evidence="3">The sequence shown here is derived from an EMBL/GenBank/DDBJ whole genome shotgun (WGS) entry which is preliminary data.</text>
</comment>
<accession>A0A9X4PEV6</accession>
<comment type="similarity">
    <text evidence="1">Belongs to the UPF0231 family.</text>
</comment>
<dbReference type="InterPro" id="IPR008249">
    <property type="entry name" value="UPF0231"/>
</dbReference>
<gene>
    <name evidence="2" type="ORF">A6A20_00075</name>
    <name evidence="3" type="ORF">A6A20_12225</name>
</gene>
<dbReference type="EMBL" id="LWID01000001">
    <property type="protein sequence ID" value="MDG6896364.1"/>
    <property type="molecule type" value="Genomic_DNA"/>
</dbReference>
<dbReference type="PIRSF" id="PIRSF006287">
    <property type="entry name" value="UCP006287"/>
    <property type="match status" value="1"/>
</dbReference>
<dbReference type="AlphaFoldDB" id="A0A9X4PEV6"/>
<evidence type="ECO:0000313" key="2">
    <source>
        <dbReference type="EMBL" id="MDG6894060.1"/>
    </source>
</evidence>
<dbReference type="Proteomes" id="UP001155500">
    <property type="component" value="Unassembled WGS sequence"/>
</dbReference>
<proteinExistence type="inferred from homology"/>
<evidence type="ECO:0000256" key="1">
    <source>
        <dbReference type="ARBA" id="ARBA00005367"/>
    </source>
</evidence>
<keyword evidence="4" id="KW-1185">Reference proteome</keyword>
<sequence>MDFQFSQYLGQTLVKCSMEHEAFAHWLNTEINANLNLAQQILTQLNPSQCLQVKMIEGKEYSLYIDQQQVICQANSLAFGTETALQLEQDLHYYDSESVASCGLEDFIQLLEAYIAFHTAK</sequence>
<reference evidence="3" key="1">
    <citation type="submission" date="2016-03" db="EMBL/GenBank/DDBJ databases">
        <title>Co-evolution between Pasteurellaceae and their hosts.</title>
        <authorList>
            <person name="Hansen M.J."/>
            <person name="Bojesen A.M."/>
            <person name="Planet P."/>
        </authorList>
    </citation>
    <scope>NUCLEOTIDE SEQUENCE</scope>
    <source>
        <strain evidence="3">146/S8/89</strain>
    </source>
</reference>
<dbReference type="Pfam" id="PF06062">
    <property type="entry name" value="UPF0231"/>
    <property type="match status" value="1"/>
</dbReference>
<evidence type="ECO:0000313" key="4">
    <source>
        <dbReference type="Proteomes" id="UP001155500"/>
    </source>
</evidence>
<protein>
    <submittedName>
        <fullName evidence="3">Uncharacterized protein</fullName>
    </submittedName>
</protein>
<evidence type="ECO:0000313" key="3">
    <source>
        <dbReference type="EMBL" id="MDG6896364.1"/>
    </source>
</evidence>
<organism evidence="3 4">
    <name type="scientific">Volucribacter amazonae</name>
    <dbReference type="NCBI Taxonomy" id="256731"/>
    <lineage>
        <taxon>Bacteria</taxon>
        <taxon>Pseudomonadati</taxon>
        <taxon>Pseudomonadota</taxon>
        <taxon>Gammaproteobacteria</taxon>
        <taxon>Pasteurellales</taxon>
        <taxon>Pasteurellaceae</taxon>
        <taxon>Volucribacter</taxon>
    </lineage>
</organism>